<organism evidence="1 2">
    <name type="scientific">Borrelia miyamotoi</name>
    <dbReference type="NCBI Taxonomy" id="47466"/>
    <lineage>
        <taxon>Bacteria</taxon>
        <taxon>Pseudomonadati</taxon>
        <taxon>Spirochaetota</taxon>
        <taxon>Spirochaetia</taxon>
        <taxon>Spirochaetales</taxon>
        <taxon>Borreliaceae</taxon>
        <taxon>Borrelia</taxon>
    </lineage>
</organism>
<reference evidence="1" key="1">
    <citation type="submission" date="2022-12" db="EMBL/GenBank/DDBJ databases">
        <title>B. miyamotoi WGS.</title>
        <authorList>
            <person name="Kuleshov K.V."/>
            <person name="Hoornstra D."/>
            <person name="Hovius J.W."/>
            <person name="Platonov A.E."/>
            <person name="Telford S.R. III."/>
        </authorList>
    </citation>
    <scope>NUCLEOTIDE SEQUENCE</scope>
    <source>
        <strain evidence="1">410</strain>
    </source>
</reference>
<dbReference type="Proteomes" id="UP001164544">
    <property type="component" value="Chromosome"/>
</dbReference>
<name>A0AAQ2WVR9_9SPIR</name>
<dbReference type="AlphaFoldDB" id="A0AAQ2WVR9"/>
<evidence type="ECO:0000313" key="1">
    <source>
        <dbReference type="EMBL" id="WAZ90934.1"/>
    </source>
</evidence>
<protein>
    <submittedName>
        <fullName evidence="1">Uncharacterized protein</fullName>
    </submittedName>
</protein>
<gene>
    <name evidence="1" type="ORF">O5398_02135</name>
</gene>
<accession>A0AAQ2WVR9</accession>
<proteinExistence type="predicted"/>
<dbReference type="EMBL" id="CP114637">
    <property type="protein sequence ID" value="WAZ90934.1"/>
    <property type="molecule type" value="Genomic_DNA"/>
</dbReference>
<sequence>MGFKKDKVYSLISRYELLIENSDKQLIIENLPLSISYEISKKSCPTHLKIKVLNGKIKSLKEFKLLLYKKNENYEKNSEIKFNKTQFTR</sequence>
<evidence type="ECO:0000313" key="2">
    <source>
        <dbReference type="Proteomes" id="UP001164544"/>
    </source>
</evidence>